<dbReference type="GO" id="GO:0046872">
    <property type="term" value="F:metal ion binding"/>
    <property type="evidence" value="ECO:0007669"/>
    <property type="project" value="UniProtKB-KW"/>
</dbReference>
<accession>X0YPW9</accession>
<evidence type="ECO:0000256" key="1">
    <source>
        <dbReference type="ARBA" id="ARBA00005495"/>
    </source>
</evidence>
<dbReference type="Pfam" id="PF04828">
    <property type="entry name" value="GFA"/>
    <property type="match status" value="1"/>
</dbReference>
<sequence>MCRRSHGAGFVTWFAVPRSQFQLEAGQADLARHFSSDHGARSFCARCGSSLFCESTKHPDQIDIVLANMEGPIDRLPQVHVYFDDRASWVVAEDGLPRLGGSTGFGPIKPDAA</sequence>
<organism evidence="6">
    <name type="scientific">marine sediment metagenome</name>
    <dbReference type="NCBI Taxonomy" id="412755"/>
    <lineage>
        <taxon>unclassified sequences</taxon>
        <taxon>metagenomes</taxon>
        <taxon>ecological metagenomes</taxon>
    </lineage>
</organism>
<comment type="similarity">
    <text evidence="1">Belongs to the Gfa family.</text>
</comment>
<dbReference type="InterPro" id="IPR006913">
    <property type="entry name" value="CENP-V/GFA"/>
</dbReference>
<reference evidence="6" key="1">
    <citation type="journal article" date="2014" name="Front. Microbiol.">
        <title>High frequency of phylogenetically diverse reductive dehalogenase-homologous genes in deep subseafloor sedimentary metagenomes.</title>
        <authorList>
            <person name="Kawai M."/>
            <person name="Futagami T."/>
            <person name="Toyoda A."/>
            <person name="Takaki Y."/>
            <person name="Nishi S."/>
            <person name="Hori S."/>
            <person name="Arai W."/>
            <person name="Tsubouchi T."/>
            <person name="Morono Y."/>
            <person name="Uchiyama I."/>
            <person name="Ito T."/>
            <person name="Fujiyama A."/>
            <person name="Inagaki F."/>
            <person name="Takami H."/>
        </authorList>
    </citation>
    <scope>NUCLEOTIDE SEQUENCE</scope>
    <source>
        <strain evidence="6">Expedition CK06-06</strain>
    </source>
</reference>
<feature type="domain" description="CENP-V/GFA" evidence="5">
    <location>
        <begin position="1"/>
        <end position="85"/>
    </location>
</feature>
<comment type="caution">
    <text evidence="6">The sequence shown here is derived from an EMBL/GenBank/DDBJ whole genome shotgun (WGS) entry which is preliminary data.</text>
</comment>
<evidence type="ECO:0000313" key="6">
    <source>
        <dbReference type="EMBL" id="GAG50458.1"/>
    </source>
</evidence>
<keyword evidence="3" id="KW-0862">Zinc</keyword>
<protein>
    <recommendedName>
        <fullName evidence="5">CENP-V/GFA domain-containing protein</fullName>
    </recommendedName>
</protein>
<dbReference type="EMBL" id="BARS01055960">
    <property type="protein sequence ID" value="GAG50458.1"/>
    <property type="molecule type" value="Genomic_DNA"/>
</dbReference>
<dbReference type="Gene3D" id="3.90.1590.10">
    <property type="entry name" value="glutathione-dependent formaldehyde- activating enzyme (gfa)"/>
    <property type="match status" value="1"/>
</dbReference>
<dbReference type="PANTHER" id="PTHR33337">
    <property type="entry name" value="GFA DOMAIN-CONTAINING PROTEIN"/>
    <property type="match status" value="1"/>
</dbReference>
<keyword evidence="2" id="KW-0479">Metal-binding</keyword>
<name>X0YPW9_9ZZZZ</name>
<dbReference type="GO" id="GO:0016846">
    <property type="term" value="F:carbon-sulfur lyase activity"/>
    <property type="evidence" value="ECO:0007669"/>
    <property type="project" value="InterPro"/>
</dbReference>
<keyword evidence="4" id="KW-0456">Lyase</keyword>
<dbReference type="AlphaFoldDB" id="X0YPW9"/>
<dbReference type="PROSITE" id="PS51891">
    <property type="entry name" value="CENP_V_GFA"/>
    <property type="match status" value="1"/>
</dbReference>
<evidence type="ECO:0000256" key="2">
    <source>
        <dbReference type="ARBA" id="ARBA00022723"/>
    </source>
</evidence>
<dbReference type="InterPro" id="IPR011057">
    <property type="entry name" value="Mss4-like_sf"/>
</dbReference>
<evidence type="ECO:0000256" key="4">
    <source>
        <dbReference type="ARBA" id="ARBA00023239"/>
    </source>
</evidence>
<gene>
    <name evidence="6" type="ORF">S01H1_82535</name>
</gene>
<dbReference type="SUPFAM" id="SSF51316">
    <property type="entry name" value="Mss4-like"/>
    <property type="match status" value="1"/>
</dbReference>
<dbReference type="PANTHER" id="PTHR33337:SF40">
    <property type="entry name" value="CENP-V_GFA DOMAIN-CONTAINING PROTEIN-RELATED"/>
    <property type="match status" value="1"/>
</dbReference>
<evidence type="ECO:0000256" key="3">
    <source>
        <dbReference type="ARBA" id="ARBA00022833"/>
    </source>
</evidence>
<evidence type="ECO:0000259" key="5">
    <source>
        <dbReference type="PROSITE" id="PS51891"/>
    </source>
</evidence>
<proteinExistence type="inferred from homology"/>